<keyword evidence="4" id="KW-0472">Membrane</keyword>
<feature type="region of interest" description="Disordered" evidence="3">
    <location>
        <begin position="1135"/>
        <end position="1283"/>
    </location>
</feature>
<evidence type="ECO:0000256" key="2">
    <source>
        <dbReference type="ARBA" id="ARBA00023157"/>
    </source>
</evidence>
<dbReference type="Pfam" id="PF00041">
    <property type="entry name" value="fn3"/>
    <property type="match status" value="5"/>
</dbReference>
<keyword evidence="2" id="KW-1015">Disulfide bond</keyword>
<dbReference type="Gene3D" id="2.60.40.10">
    <property type="entry name" value="Immunoglobulins"/>
    <property type="match status" value="9"/>
</dbReference>
<proteinExistence type="predicted"/>
<name>A0A8W8NUV0_MAGGI</name>
<evidence type="ECO:0000259" key="6">
    <source>
        <dbReference type="PROSITE" id="PS50835"/>
    </source>
</evidence>
<feature type="region of interest" description="Disordered" evidence="3">
    <location>
        <begin position="1051"/>
        <end position="1107"/>
    </location>
</feature>
<evidence type="ECO:0000313" key="9">
    <source>
        <dbReference type="Proteomes" id="UP000005408"/>
    </source>
</evidence>
<dbReference type="GO" id="GO:0016020">
    <property type="term" value="C:membrane"/>
    <property type="evidence" value="ECO:0007669"/>
    <property type="project" value="UniProtKB-SubCell"/>
</dbReference>
<sequence length="1283" mass="140476">MAYIYLCSLILFALAEGFPVDREEDLKSTGITFTRPDAYNVVAQKGNPLLLNCSVGSNGTARFSWYKDGEPLDLSNQRRVQVVNGIIAKRVKVVIAGIAKSYTEDPQSQEVPLGGVARFHCEIQSTPPPFYLWQKEDRKQIREGPRYIILPSGTLQLLDVRQEDAGDYRCSATGGELHKLPDQVDSLPWKRSNAATLRVISASGRREVTFVAVPAQNTSVEKGKSVILECLADGNPRPHITWYRKDKKPLPHSKMVGGNLRLINVDMDDAGVYVCGVNGTISGRMPETLLTVTTKPVILKKPFNHKYPKTRTSRFACEFAGMPQPKVTWYFNGQQIKNEGRYKVENKVGLKSELVVVNTELSDSGYYQCVGENELGYDMGVARLEIYTGKNPPGLPRNVTAFALDQHTINVYWNNSQTSEPILAYTVEYAVSDNPGKQIQSMVVNGKTSAKIEGLRPYTEYAISIRGYASNSGAGPKSDLIKARTLPSKPSKLPVIREASTTSNSINIEWEDLAPEDRMGVITGHLIEYRHASDTQTHTKEVSGAARSYLISGLTPNTLYKIRVKAGTEMGYPNPPSDSQWVEYRTAGNTNASANDTVPRPPTNFSVVKVSPSEVNVTWKSLQEEVPVTGYTLSVTKLTGSSQGPQKYQISDPDQSWIKLNNLENKTSYQFVLVANSPLGPSDPVVEEYSPSLPPPPSGLMVLNRTSTAMLLAWSPAPGLGPGEGLQYEVRYQPLTFAMDKEVILKTTQSSLWVRDMKPYTKYRCDVRTVSDGEKGRWSSPIINLTLEGVPSEPRELQGQILEGGIFITWKPPAEPNGNITTYLVMYQILTSTQNLNHWEIKSVNGSLTSATIEELQRGLYRIMLKACTNAGPGPPTDPMEISDINMPQPQPKPSSQEDQKLGIILGVSIGVACIIICILIIMFRNRCFATPQSHITQPAYLHANGHAGGRGNGHVIRAGLNEYQLETCTPMLSSIPGENEHSDSKGCGSGNIIVTPNGSRINGYVPFKNGMKNGHISNGHMTTFVGYANLGSMEERRGLIAAMLSGSEVSHVSEDPTSLDKAPDRDSLLDGIDKSLEDTEDSNKSLNEQDSSIQNLPPDVSDDVRQPIAPSHRDVVAQNTSESVATATTCQGEIVSPSHPSLRGYHCKLPTSPEERKHGGSVVASSPSTSVTSNPPPPPPPPHYSHQGQPRDKQKGQNKGRGPYPEGKVQDLPTSTCNGHSHGTPRSIHEEPHTKYTSSQERIFTGQRRGDLLRQNAPKVSKGGKGAPNDRGHLRRTADVSV</sequence>
<dbReference type="SUPFAM" id="SSF49265">
    <property type="entry name" value="Fibronectin type III"/>
    <property type="match status" value="3"/>
</dbReference>
<dbReference type="PROSITE" id="PS50835">
    <property type="entry name" value="IG_LIKE"/>
    <property type="match status" value="3"/>
</dbReference>
<reference evidence="8" key="1">
    <citation type="submission" date="2022-08" db="UniProtKB">
        <authorList>
            <consortium name="EnsemblMetazoa"/>
        </authorList>
    </citation>
    <scope>IDENTIFICATION</scope>
    <source>
        <strain evidence="8">05x7-T-G4-1.051#20</strain>
    </source>
</reference>
<feature type="compositionally biased region" description="Pro residues" evidence="3">
    <location>
        <begin position="1175"/>
        <end position="1184"/>
    </location>
</feature>
<evidence type="ECO:0000259" key="7">
    <source>
        <dbReference type="PROSITE" id="PS50853"/>
    </source>
</evidence>
<dbReference type="InterPro" id="IPR007110">
    <property type="entry name" value="Ig-like_dom"/>
</dbReference>
<feature type="domain" description="Fibronectin type-III" evidence="7">
    <location>
        <begin position="601"/>
        <end position="695"/>
    </location>
</feature>
<dbReference type="InterPro" id="IPR003598">
    <property type="entry name" value="Ig_sub2"/>
</dbReference>
<feature type="domain" description="Ig-like" evidence="6">
    <location>
        <begin position="296"/>
        <end position="387"/>
    </location>
</feature>
<feature type="domain" description="Ig-like" evidence="6">
    <location>
        <begin position="208"/>
        <end position="291"/>
    </location>
</feature>
<feature type="compositionally biased region" description="Polar residues" evidence="3">
    <location>
        <begin position="1213"/>
        <end position="1222"/>
    </location>
</feature>
<feature type="domain" description="Fibronectin type-III" evidence="7">
    <location>
        <begin position="696"/>
        <end position="789"/>
    </location>
</feature>
<dbReference type="InterPro" id="IPR036179">
    <property type="entry name" value="Ig-like_dom_sf"/>
</dbReference>
<dbReference type="InterPro" id="IPR003961">
    <property type="entry name" value="FN3_dom"/>
</dbReference>
<keyword evidence="1" id="KW-0677">Repeat</keyword>
<feature type="domain" description="Fibronectin type-III" evidence="7">
    <location>
        <begin position="790"/>
        <end position="890"/>
    </location>
</feature>
<evidence type="ECO:0000256" key="3">
    <source>
        <dbReference type="SAM" id="MobiDB-lite"/>
    </source>
</evidence>
<evidence type="ECO:0000256" key="5">
    <source>
        <dbReference type="SAM" id="SignalP"/>
    </source>
</evidence>
<dbReference type="SMART" id="SM00408">
    <property type="entry name" value="IGc2"/>
    <property type="match status" value="3"/>
</dbReference>
<dbReference type="CDD" id="cd00096">
    <property type="entry name" value="Ig"/>
    <property type="match status" value="1"/>
</dbReference>
<dbReference type="SMART" id="SM00409">
    <property type="entry name" value="IG"/>
    <property type="match status" value="3"/>
</dbReference>
<organism evidence="8 9">
    <name type="scientific">Magallana gigas</name>
    <name type="common">Pacific oyster</name>
    <name type="synonym">Crassostrea gigas</name>
    <dbReference type="NCBI Taxonomy" id="29159"/>
    <lineage>
        <taxon>Eukaryota</taxon>
        <taxon>Metazoa</taxon>
        <taxon>Spiralia</taxon>
        <taxon>Lophotrochozoa</taxon>
        <taxon>Mollusca</taxon>
        <taxon>Bivalvia</taxon>
        <taxon>Autobranchia</taxon>
        <taxon>Pteriomorphia</taxon>
        <taxon>Ostreida</taxon>
        <taxon>Ostreoidea</taxon>
        <taxon>Ostreidae</taxon>
        <taxon>Magallana</taxon>
    </lineage>
</organism>
<keyword evidence="4" id="KW-1133">Transmembrane helix</keyword>
<accession>A0A8W8NUV0</accession>
<dbReference type="Pfam" id="PF07679">
    <property type="entry name" value="I-set"/>
    <property type="match status" value="1"/>
</dbReference>
<evidence type="ECO:0000256" key="1">
    <source>
        <dbReference type="ARBA" id="ARBA00022737"/>
    </source>
</evidence>
<dbReference type="EnsemblMetazoa" id="G7706.1">
    <property type="protein sequence ID" value="G7706.1:cds"/>
    <property type="gene ID" value="G7706"/>
</dbReference>
<feature type="compositionally biased region" description="Polar residues" evidence="3">
    <location>
        <begin position="1085"/>
        <end position="1096"/>
    </location>
</feature>
<dbReference type="InterPro" id="IPR013098">
    <property type="entry name" value="Ig_I-set"/>
</dbReference>
<dbReference type="Pfam" id="PF13927">
    <property type="entry name" value="Ig_3"/>
    <property type="match status" value="2"/>
</dbReference>
<keyword evidence="5" id="KW-0732">Signal</keyword>
<evidence type="ECO:0000256" key="4">
    <source>
        <dbReference type="SAM" id="Phobius"/>
    </source>
</evidence>
<feature type="domain" description="Fibronectin type-III" evidence="7">
    <location>
        <begin position="395"/>
        <end position="488"/>
    </location>
</feature>
<feature type="region of interest" description="Disordered" evidence="3">
    <location>
        <begin position="872"/>
        <end position="898"/>
    </location>
</feature>
<feature type="compositionally biased region" description="Basic and acidic residues" evidence="3">
    <location>
        <begin position="1269"/>
        <end position="1283"/>
    </location>
</feature>
<evidence type="ECO:0008006" key="10">
    <source>
        <dbReference type="Google" id="ProtNLM"/>
    </source>
</evidence>
<dbReference type="SUPFAM" id="SSF48726">
    <property type="entry name" value="Immunoglobulin"/>
    <property type="match status" value="4"/>
</dbReference>
<keyword evidence="9" id="KW-1185">Reference proteome</keyword>
<feature type="chain" id="PRO_5036449291" description="Protogenin" evidence="5">
    <location>
        <begin position="18"/>
        <end position="1283"/>
    </location>
</feature>
<dbReference type="PANTHER" id="PTHR44170:SF59">
    <property type="entry name" value="PROTOGENIN-LIKE"/>
    <property type="match status" value="1"/>
</dbReference>
<feature type="domain" description="Ig-like" evidence="6">
    <location>
        <begin position="36"/>
        <end position="173"/>
    </location>
</feature>
<dbReference type="FunFam" id="2.60.40.10:FF:001223">
    <property type="entry name" value="Sidekick cell adhesion molecule 1"/>
    <property type="match status" value="1"/>
</dbReference>
<keyword evidence="4" id="KW-0812">Transmembrane</keyword>
<feature type="compositionally biased region" description="Low complexity" evidence="3">
    <location>
        <begin position="1162"/>
        <end position="1174"/>
    </location>
</feature>
<dbReference type="InterPro" id="IPR003599">
    <property type="entry name" value="Ig_sub"/>
</dbReference>
<feature type="compositionally biased region" description="Basic and acidic residues" evidence="3">
    <location>
        <begin position="1062"/>
        <end position="1084"/>
    </location>
</feature>
<feature type="signal peptide" evidence="5">
    <location>
        <begin position="1"/>
        <end position="17"/>
    </location>
</feature>
<dbReference type="Proteomes" id="UP000005408">
    <property type="component" value="Unassembled WGS sequence"/>
</dbReference>
<dbReference type="PANTHER" id="PTHR44170">
    <property type="entry name" value="PROTEIN SIDEKICK"/>
    <property type="match status" value="1"/>
</dbReference>
<dbReference type="CDD" id="cd00063">
    <property type="entry name" value="FN3"/>
    <property type="match status" value="5"/>
</dbReference>
<dbReference type="SMART" id="SM00060">
    <property type="entry name" value="FN3"/>
    <property type="match status" value="5"/>
</dbReference>
<feature type="domain" description="Fibronectin type-III" evidence="7">
    <location>
        <begin position="489"/>
        <end position="589"/>
    </location>
</feature>
<evidence type="ECO:0000313" key="8">
    <source>
        <dbReference type="EnsemblMetazoa" id="G7706.1:cds"/>
    </source>
</evidence>
<protein>
    <recommendedName>
        <fullName evidence="10">Protogenin</fullName>
    </recommendedName>
</protein>
<feature type="transmembrane region" description="Helical" evidence="4">
    <location>
        <begin position="902"/>
        <end position="924"/>
    </location>
</feature>
<dbReference type="GO" id="GO:0098609">
    <property type="term" value="P:cell-cell adhesion"/>
    <property type="evidence" value="ECO:0007669"/>
    <property type="project" value="TreeGrafter"/>
</dbReference>
<dbReference type="InterPro" id="IPR036116">
    <property type="entry name" value="FN3_sf"/>
</dbReference>
<dbReference type="PROSITE" id="PS50853">
    <property type="entry name" value="FN3"/>
    <property type="match status" value="5"/>
</dbReference>
<dbReference type="InterPro" id="IPR013783">
    <property type="entry name" value="Ig-like_fold"/>
</dbReference>